<feature type="region of interest" description="Disordered" evidence="1">
    <location>
        <begin position="324"/>
        <end position="345"/>
    </location>
</feature>
<feature type="compositionally biased region" description="Basic and acidic residues" evidence="1">
    <location>
        <begin position="330"/>
        <end position="345"/>
    </location>
</feature>
<proteinExistence type="predicted"/>
<feature type="region of interest" description="Disordered" evidence="1">
    <location>
        <begin position="213"/>
        <end position="232"/>
    </location>
</feature>
<gene>
    <name evidence="3" type="ORF">EmuJ_000459200</name>
</gene>
<keyword evidence="2" id="KW-0732">Signal</keyword>
<dbReference type="EMBL" id="LN902843">
    <property type="protein sequence ID" value="CDS37349.1"/>
    <property type="molecule type" value="Genomic_DNA"/>
</dbReference>
<keyword evidence="4" id="KW-1185">Reference proteome</keyword>
<name>A0A068XYQ6_ECHMU</name>
<organism evidence="3 4">
    <name type="scientific">Echinococcus multilocularis</name>
    <name type="common">Fox tapeworm</name>
    <dbReference type="NCBI Taxonomy" id="6211"/>
    <lineage>
        <taxon>Eukaryota</taxon>
        <taxon>Metazoa</taxon>
        <taxon>Spiralia</taxon>
        <taxon>Lophotrochozoa</taxon>
        <taxon>Platyhelminthes</taxon>
        <taxon>Cestoda</taxon>
        <taxon>Eucestoda</taxon>
        <taxon>Cyclophyllidea</taxon>
        <taxon>Taeniidae</taxon>
        <taxon>Echinococcus</taxon>
    </lineage>
</organism>
<protein>
    <submittedName>
        <fullName evidence="3">Nuclear transcription factor Y gamma</fullName>
    </submittedName>
</protein>
<feature type="signal peptide" evidence="2">
    <location>
        <begin position="1"/>
        <end position="18"/>
    </location>
</feature>
<evidence type="ECO:0000313" key="3">
    <source>
        <dbReference type="EMBL" id="CDS37349.1"/>
    </source>
</evidence>
<evidence type="ECO:0000313" key="4">
    <source>
        <dbReference type="Proteomes" id="UP000017246"/>
    </source>
</evidence>
<dbReference type="AlphaFoldDB" id="A0A068XYQ6"/>
<sequence>MLRLLFLVFGKISAYVHQIRIVRQSCALVGSCAVLAPGRIRHSQHILVARSVGVRSSQQQHTQSALQHMAGSSLVQQTQVQVVQQQQATGDDVSIKTETAGPAAATLVAGADGTLTTVTAGQPTVQFATVPAAAATTSGQQIQYVIQLPATSSASNGQPFQIQMLPQQFQTASTDAVATAQVGGTLIATGGVAGTAATTGGLQLVHVVNPQTSVQHSTPSTTTAAGAPAGASTDAANKLQTVHVQLSDLTSGTQTLLVQPSGAVVVASSAGPTDETAAASAQPSTTLVSVDGGETYTTAQVFTTASTGDVQSTTASEERILQSTTTTALEHVEAPQKLEEPSTDV</sequence>
<accession>A0A068XYQ6</accession>
<evidence type="ECO:0000256" key="1">
    <source>
        <dbReference type="SAM" id="MobiDB-lite"/>
    </source>
</evidence>
<dbReference type="STRING" id="6211.A0A068XYQ6"/>
<reference evidence="3" key="1">
    <citation type="journal article" date="2013" name="Nature">
        <title>The genomes of four tapeworm species reveal adaptations to parasitism.</title>
        <authorList>
            <person name="Tsai I.J."/>
            <person name="Zarowiecki M."/>
            <person name="Holroyd N."/>
            <person name="Garciarrubio A."/>
            <person name="Sanchez-Flores A."/>
            <person name="Brooks K.L."/>
            <person name="Tracey A."/>
            <person name="Bobes R.J."/>
            <person name="Fragoso G."/>
            <person name="Sciutto E."/>
            <person name="Aslett M."/>
            <person name="Beasley H."/>
            <person name="Bennett H.M."/>
            <person name="Cai J."/>
            <person name="Camicia F."/>
            <person name="Clark R."/>
            <person name="Cucher M."/>
            <person name="De Silva N."/>
            <person name="Day T.A."/>
            <person name="Deplazes P."/>
            <person name="Estrada K."/>
            <person name="Fernandez C."/>
            <person name="Holland P.W."/>
            <person name="Hou J."/>
            <person name="Hu S."/>
            <person name="Huckvale T."/>
            <person name="Hung S.S."/>
            <person name="Kamenetzky L."/>
            <person name="Keane J.A."/>
            <person name="Kiss F."/>
            <person name="Koziol U."/>
            <person name="Lambert O."/>
            <person name="Liu K."/>
            <person name="Luo X."/>
            <person name="Luo Y."/>
            <person name="Macchiaroli N."/>
            <person name="Nichol S."/>
            <person name="Paps J."/>
            <person name="Parkinson J."/>
            <person name="Pouchkina-Stantcheva N."/>
            <person name="Riddiford N."/>
            <person name="Rosenzvit M."/>
            <person name="Salinas G."/>
            <person name="Wasmuth J.D."/>
            <person name="Zamanian M."/>
            <person name="Zheng Y."/>
            <person name="Cai X."/>
            <person name="Soberon X."/>
            <person name="Olson P.D."/>
            <person name="Laclette J.P."/>
            <person name="Brehm K."/>
            <person name="Berriman M."/>
            <person name="Garciarrubio A."/>
            <person name="Bobes R.J."/>
            <person name="Fragoso G."/>
            <person name="Sanchez-Flores A."/>
            <person name="Estrada K."/>
            <person name="Cevallos M.A."/>
            <person name="Morett E."/>
            <person name="Gonzalez V."/>
            <person name="Portillo T."/>
            <person name="Ochoa-Leyva A."/>
            <person name="Jose M.V."/>
            <person name="Sciutto E."/>
            <person name="Landa A."/>
            <person name="Jimenez L."/>
            <person name="Valdes V."/>
            <person name="Carrero J.C."/>
            <person name="Larralde C."/>
            <person name="Morales-Montor J."/>
            <person name="Limon-Lason J."/>
            <person name="Soberon X."/>
            <person name="Laclette J.P."/>
        </authorList>
    </citation>
    <scope>NUCLEOTIDE SEQUENCE [LARGE SCALE GENOMIC DNA]</scope>
</reference>
<feature type="chain" id="PRO_5009741396" evidence="2">
    <location>
        <begin position="19"/>
        <end position="345"/>
    </location>
</feature>
<reference evidence="3" key="2">
    <citation type="submission" date="2015-11" db="EMBL/GenBank/DDBJ databases">
        <authorList>
            <person name="Zhang Y."/>
            <person name="Guo Z."/>
        </authorList>
    </citation>
    <scope>NUCLEOTIDE SEQUENCE</scope>
</reference>
<feature type="compositionally biased region" description="Low complexity" evidence="1">
    <location>
        <begin position="217"/>
        <end position="232"/>
    </location>
</feature>
<evidence type="ECO:0000256" key="2">
    <source>
        <dbReference type="SAM" id="SignalP"/>
    </source>
</evidence>
<dbReference type="Proteomes" id="UP000017246">
    <property type="component" value="Unassembled WGS sequence"/>
</dbReference>